<accession>A0AAD4GJN5</accession>
<organism evidence="2 3">
    <name type="scientific">Boletus edulis BED1</name>
    <dbReference type="NCBI Taxonomy" id="1328754"/>
    <lineage>
        <taxon>Eukaryota</taxon>
        <taxon>Fungi</taxon>
        <taxon>Dikarya</taxon>
        <taxon>Basidiomycota</taxon>
        <taxon>Agaricomycotina</taxon>
        <taxon>Agaricomycetes</taxon>
        <taxon>Agaricomycetidae</taxon>
        <taxon>Boletales</taxon>
        <taxon>Boletineae</taxon>
        <taxon>Boletaceae</taxon>
        <taxon>Boletoideae</taxon>
        <taxon>Boletus</taxon>
    </lineage>
</organism>
<evidence type="ECO:0000256" key="1">
    <source>
        <dbReference type="SAM" id="MobiDB-lite"/>
    </source>
</evidence>
<evidence type="ECO:0000313" key="2">
    <source>
        <dbReference type="EMBL" id="KAF8446175.1"/>
    </source>
</evidence>
<sequence>MPVYIHTSSPTLLSGSSGVFDSKQHSPTQNPLSLGATPSPSPVSSLPASSIPDVIRWFLYLDEHEERNKDGITFAPFGPILEDNGFLRISQLTSPFFQASDLAKLLSVKLGTAILILQYVQTDLHAIRSGKLVFPKKP</sequence>
<name>A0AAD4GJN5_BOLED</name>
<comment type="caution">
    <text evidence="2">The sequence shown here is derived from an EMBL/GenBank/DDBJ whole genome shotgun (WGS) entry which is preliminary data.</text>
</comment>
<proteinExistence type="predicted"/>
<reference evidence="2" key="2">
    <citation type="journal article" date="2020" name="Nat. Commun.">
        <title>Large-scale genome sequencing of mycorrhizal fungi provides insights into the early evolution of symbiotic traits.</title>
        <authorList>
            <person name="Miyauchi S."/>
            <person name="Kiss E."/>
            <person name="Kuo A."/>
            <person name="Drula E."/>
            <person name="Kohler A."/>
            <person name="Sanchez-Garcia M."/>
            <person name="Morin E."/>
            <person name="Andreopoulos B."/>
            <person name="Barry K.W."/>
            <person name="Bonito G."/>
            <person name="Buee M."/>
            <person name="Carver A."/>
            <person name="Chen C."/>
            <person name="Cichocki N."/>
            <person name="Clum A."/>
            <person name="Culley D."/>
            <person name="Crous P.W."/>
            <person name="Fauchery L."/>
            <person name="Girlanda M."/>
            <person name="Hayes R.D."/>
            <person name="Keri Z."/>
            <person name="LaButti K."/>
            <person name="Lipzen A."/>
            <person name="Lombard V."/>
            <person name="Magnuson J."/>
            <person name="Maillard F."/>
            <person name="Murat C."/>
            <person name="Nolan M."/>
            <person name="Ohm R.A."/>
            <person name="Pangilinan J."/>
            <person name="Pereira M.F."/>
            <person name="Perotto S."/>
            <person name="Peter M."/>
            <person name="Pfister S."/>
            <person name="Riley R."/>
            <person name="Sitrit Y."/>
            <person name="Stielow J.B."/>
            <person name="Szollosi G."/>
            <person name="Zifcakova L."/>
            <person name="Stursova M."/>
            <person name="Spatafora J.W."/>
            <person name="Tedersoo L."/>
            <person name="Vaario L.M."/>
            <person name="Yamada A."/>
            <person name="Yan M."/>
            <person name="Wang P."/>
            <person name="Xu J."/>
            <person name="Bruns T."/>
            <person name="Baldrian P."/>
            <person name="Vilgalys R."/>
            <person name="Dunand C."/>
            <person name="Henrissat B."/>
            <person name="Grigoriev I.V."/>
            <person name="Hibbett D."/>
            <person name="Nagy L.G."/>
            <person name="Martin F.M."/>
        </authorList>
    </citation>
    <scope>NUCLEOTIDE SEQUENCE</scope>
    <source>
        <strain evidence="2">BED1</strain>
    </source>
</reference>
<gene>
    <name evidence="2" type="ORF">L210DRAFT_841045</name>
</gene>
<dbReference type="AlphaFoldDB" id="A0AAD4GJN5"/>
<reference evidence="2" key="1">
    <citation type="submission" date="2019-10" db="EMBL/GenBank/DDBJ databases">
        <authorList>
            <consortium name="DOE Joint Genome Institute"/>
            <person name="Kuo A."/>
            <person name="Miyauchi S."/>
            <person name="Kiss E."/>
            <person name="Drula E."/>
            <person name="Kohler A."/>
            <person name="Sanchez-Garcia M."/>
            <person name="Andreopoulos B."/>
            <person name="Barry K.W."/>
            <person name="Bonito G."/>
            <person name="Buee M."/>
            <person name="Carver A."/>
            <person name="Chen C."/>
            <person name="Cichocki N."/>
            <person name="Clum A."/>
            <person name="Culley D."/>
            <person name="Crous P.W."/>
            <person name="Fauchery L."/>
            <person name="Girlanda M."/>
            <person name="Hayes R."/>
            <person name="Keri Z."/>
            <person name="LaButti K."/>
            <person name="Lipzen A."/>
            <person name="Lombard V."/>
            <person name="Magnuson J."/>
            <person name="Maillard F."/>
            <person name="Morin E."/>
            <person name="Murat C."/>
            <person name="Nolan M."/>
            <person name="Ohm R."/>
            <person name="Pangilinan J."/>
            <person name="Pereira M."/>
            <person name="Perotto S."/>
            <person name="Peter M."/>
            <person name="Riley R."/>
            <person name="Sitrit Y."/>
            <person name="Stielow B."/>
            <person name="Szollosi G."/>
            <person name="Zifcakova L."/>
            <person name="Stursova M."/>
            <person name="Spatafora J.W."/>
            <person name="Tedersoo L."/>
            <person name="Vaario L.-M."/>
            <person name="Yamada A."/>
            <person name="Yan M."/>
            <person name="Wang P."/>
            <person name="Xu J."/>
            <person name="Bruns T."/>
            <person name="Baldrian P."/>
            <person name="Vilgalys R."/>
            <person name="Henrissat B."/>
            <person name="Grigoriev I.V."/>
            <person name="Hibbett D."/>
            <person name="Nagy L.G."/>
            <person name="Martin F.M."/>
        </authorList>
    </citation>
    <scope>NUCLEOTIDE SEQUENCE</scope>
    <source>
        <strain evidence="2">BED1</strain>
    </source>
</reference>
<keyword evidence="3" id="KW-1185">Reference proteome</keyword>
<protein>
    <submittedName>
        <fullName evidence="2">Uncharacterized protein</fullName>
    </submittedName>
</protein>
<feature type="region of interest" description="Disordered" evidence="1">
    <location>
        <begin position="15"/>
        <end position="47"/>
    </location>
</feature>
<dbReference type="Proteomes" id="UP001194468">
    <property type="component" value="Unassembled WGS sequence"/>
</dbReference>
<evidence type="ECO:0000313" key="3">
    <source>
        <dbReference type="Proteomes" id="UP001194468"/>
    </source>
</evidence>
<dbReference type="EMBL" id="WHUW01000005">
    <property type="protein sequence ID" value="KAF8446175.1"/>
    <property type="molecule type" value="Genomic_DNA"/>
</dbReference>